<evidence type="ECO:0000256" key="8">
    <source>
        <dbReference type="ARBA" id="ARBA00022857"/>
    </source>
</evidence>
<dbReference type="PROSITE" id="PS51383">
    <property type="entry name" value="YJEF_C_3"/>
    <property type="match status" value="1"/>
</dbReference>
<evidence type="ECO:0000313" key="23">
    <source>
        <dbReference type="Proteomes" id="UP000185766"/>
    </source>
</evidence>
<evidence type="ECO:0000256" key="2">
    <source>
        <dbReference type="ARBA" id="ARBA00000909"/>
    </source>
</evidence>
<dbReference type="PROSITE" id="PS51385">
    <property type="entry name" value="YJEF_N"/>
    <property type="match status" value="1"/>
</dbReference>
<dbReference type="InterPro" id="IPR030677">
    <property type="entry name" value="Nnr"/>
</dbReference>
<dbReference type="CDD" id="cd01171">
    <property type="entry name" value="YXKO-related"/>
    <property type="match status" value="1"/>
</dbReference>
<keyword evidence="7 17" id="KW-0067">ATP-binding</keyword>
<evidence type="ECO:0000256" key="15">
    <source>
        <dbReference type="ARBA" id="ARBA00048238"/>
    </source>
</evidence>
<dbReference type="Gene3D" id="3.40.50.10260">
    <property type="entry name" value="YjeF N-terminal domain"/>
    <property type="match status" value="1"/>
</dbReference>
<comment type="cofactor">
    <cofactor evidence="18 19">
        <name>K(+)</name>
        <dbReference type="ChEBI" id="CHEBI:29103"/>
    </cofactor>
    <text evidence="18 19">Binds 1 potassium ion per subunit.</text>
</comment>
<dbReference type="EC" id="4.2.1.136" evidence="19"/>
<comment type="function">
    <text evidence="14 19">Bifunctional enzyme that catalyzes the epimerization of the S- and R-forms of NAD(P)HX and the dehydration of the S-form of NAD(P)HX at the expense of ADP, which is converted to AMP. This allows the repair of both epimers of NAD(P)HX, a damaged form of NAD(P)H that is a result of enzymatic or heat-dependent hydration.</text>
</comment>
<dbReference type="HAMAP" id="MF_01965">
    <property type="entry name" value="NADHX_dehydratase"/>
    <property type="match status" value="1"/>
</dbReference>
<comment type="similarity">
    <text evidence="4 19">In the C-terminal section; belongs to the NnrD/CARKD family.</text>
</comment>
<keyword evidence="8 17" id="KW-0521">NADP</keyword>
<evidence type="ECO:0000256" key="4">
    <source>
        <dbReference type="ARBA" id="ARBA00009524"/>
    </source>
</evidence>
<dbReference type="InterPro" id="IPR029056">
    <property type="entry name" value="Ribokinase-like"/>
</dbReference>
<feature type="domain" description="YjeF C-terminal" evidence="20">
    <location>
        <begin position="224"/>
        <end position="492"/>
    </location>
</feature>
<feature type="binding site" evidence="18">
    <location>
        <position position="64"/>
    </location>
    <ligand>
        <name>K(+)</name>
        <dbReference type="ChEBI" id="CHEBI:29103"/>
    </ligand>
</feature>
<evidence type="ECO:0000313" key="22">
    <source>
        <dbReference type="EMBL" id="SEL43395.1"/>
    </source>
</evidence>
<protein>
    <recommendedName>
        <fullName evidence="19">Bifunctional NAD(P)H-hydrate repair enzyme</fullName>
    </recommendedName>
    <alternativeName>
        <fullName evidence="19">Nicotinamide nucleotide repair protein</fullName>
    </alternativeName>
    <domain>
        <recommendedName>
            <fullName evidence="19">ADP-dependent (S)-NAD(P)H-hydrate dehydratase</fullName>
            <ecNumber evidence="19">4.2.1.136</ecNumber>
        </recommendedName>
        <alternativeName>
            <fullName evidence="19">ADP-dependent NAD(P)HX dehydratase</fullName>
        </alternativeName>
    </domain>
    <domain>
        <recommendedName>
            <fullName evidence="19">NAD(P)H-hydrate epimerase</fullName>
            <ecNumber evidence="19">5.1.99.6</ecNumber>
        </recommendedName>
    </domain>
</protein>
<comment type="cofactor">
    <cofactor evidence="17">
        <name>Mg(2+)</name>
        <dbReference type="ChEBI" id="CHEBI:18420"/>
    </cofactor>
</comment>
<feature type="binding site" evidence="17">
    <location>
        <position position="434"/>
    </location>
    <ligand>
        <name>AMP</name>
        <dbReference type="ChEBI" id="CHEBI:456215"/>
    </ligand>
</feature>
<dbReference type="GO" id="GO:0046496">
    <property type="term" value="P:nicotinamide nucleotide metabolic process"/>
    <property type="evidence" value="ECO:0007669"/>
    <property type="project" value="UniProtKB-UniRule"/>
</dbReference>
<dbReference type="EC" id="5.1.99.6" evidence="19"/>
<evidence type="ECO:0000256" key="14">
    <source>
        <dbReference type="ARBA" id="ARBA00025153"/>
    </source>
</evidence>
<evidence type="ECO:0000256" key="1">
    <source>
        <dbReference type="ARBA" id="ARBA00000013"/>
    </source>
</evidence>
<dbReference type="Gene3D" id="3.40.1190.20">
    <property type="match status" value="1"/>
</dbReference>
<evidence type="ECO:0000256" key="11">
    <source>
        <dbReference type="ARBA" id="ARBA00023235"/>
    </source>
</evidence>
<feature type="binding site" evidence="17">
    <location>
        <begin position="405"/>
        <end position="409"/>
    </location>
    <ligand>
        <name>AMP</name>
        <dbReference type="ChEBI" id="CHEBI:456215"/>
    </ligand>
</feature>
<dbReference type="RefSeq" id="WP_074869047.1">
    <property type="nucleotide sequence ID" value="NZ_FOAS01000012.1"/>
</dbReference>
<dbReference type="InterPro" id="IPR004443">
    <property type="entry name" value="YjeF_N_dom"/>
</dbReference>
<evidence type="ECO:0000256" key="10">
    <source>
        <dbReference type="ARBA" id="ARBA00023027"/>
    </source>
</evidence>
<feature type="binding site" evidence="18">
    <location>
        <position position="126"/>
    </location>
    <ligand>
        <name>K(+)</name>
        <dbReference type="ChEBI" id="CHEBI:29103"/>
    </ligand>
</feature>
<dbReference type="EMBL" id="FOAS01000012">
    <property type="protein sequence ID" value="SEL43395.1"/>
    <property type="molecule type" value="Genomic_DNA"/>
</dbReference>
<evidence type="ECO:0000256" key="3">
    <source>
        <dbReference type="ARBA" id="ARBA00006001"/>
    </source>
</evidence>
<dbReference type="GO" id="GO:0005524">
    <property type="term" value="F:ATP binding"/>
    <property type="evidence" value="ECO:0007669"/>
    <property type="project" value="UniProtKB-UniRule"/>
</dbReference>
<dbReference type="HAMAP" id="MF_01966">
    <property type="entry name" value="NADHX_epimerase"/>
    <property type="match status" value="1"/>
</dbReference>
<keyword evidence="10 17" id="KW-0520">NAD</keyword>
<comment type="catalytic activity">
    <reaction evidence="1 18 19">
        <text>(6R)-NADHX = (6S)-NADHX</text>
        <dbReference type="Rhea" id="RHEA:32215"/>
        <dbReference type="ChEBI" id="CHEBI:64074"/>
        <dbReference type="ChEBI" id="CHEBI:64075"/>
        <dbReference type="EC" id="5.1.99.6"/>
    </reaction>
</comment>
<evidence type="ECO:0000256" key="12">
    <source>
        <dbReference type="ARBA" id="ARBA00023239"/>
    </source>
</evidence>
<dbReference type="GO" id="GO:0052856">
    <property type="term" value="F:NAD(P)HX epimerase activity"/>
    <property type="evidence" value="ECO:0007669"/>
    <property type="project" value="UniProtKB-UniRule"/>
</dbReference>
<evidence type="ECO:0000256" key="18">
    <source>
        <dbReference type="HAMAP-Rule" id="MF_01966"/>
    </source>
</evidence>
<feature type="binding site" evidence="18">
    <location>
        <position position="159"/>
    </location>
    <ligand>
        <name>(6S)-NADPHX</name>
        <dbReference type="ChEBI" id="CHEBI:64076"/>
    </ligand>
</feature>
<comment type="caution">
    <text evidence="18">Lacks conserved residue(s) required for the propagation of feature annotation.</text>
</comment>
<comment type="catalytic activity">
    <reaction evidence="16 17 19">
        <text>(6S)-NADPHX + ADP = AMP + phosphate + NADPH + H(+)</text>
        <dbReference type="Rhea" id="RHEA:32235"/>
        <dbReference type="ChEBI" id="CHEBI:15378"/>
        <dbReference type="ChEBI" id="CHEBI:43474"/>
        <dbReference type="ChEBI" id="CHEBI:57783"/>
        <dbReference type="ChEBI" id="CHEBI:64076"/>
        <dbReference type="ChEBI" id="CHEBI:456215"/>
        <dbReference type="ChEBI" id="CHEBI:456216"/>
        <dbReference type="EC" id="4.2.1.136"/>
    </reaction>
</comment>
<evidence type="ECO:0000256" key="6">
    <source>
        <dbReference type="ARBA" id="ARBA00022741"/>
    </source>
</evidence>
<feature type="binding site" evidence="18">
    <location>
        <position position="141"/>
    </location>
    <ligand>
        <name>(6S)-NADPHX</name>
        <dbReference type="ChEBI" id="CHEBI:64076"/>
    </ligand>
</feature>
<keyword evidence="13" id="KW-0511">Multifunctional enzyme</keyword>
<name>A0A1H7Q7C5_9GAMM</name>
<dbReference type="STRING" id="1429083.GCA_001885685_00387"/>
<dbReference type="SUPFAM" id="SSF64153">
    <property type="entry name" value="YjeF N-terminal domain-like"/>
    <property type="match status" value="1"/>
</dbReference>
<keyword evidence="6 17" id="KW-0547">Nucleotide-binding</keyword>
<comment type="similarity">
    <text evidence="17">Belongs to the NnrD/CARKD family.</text>
</comment>
<comment type="similarity">
    <text evidence="3 19">In the N-terminal section; belongs to the NnrE/AIBP family.</text>
</comment>
<dbReference type="InterPro" id="IPR036652">
    <property type="entry name" value="YjeF_N_dom_sf"/>
</dbReference>
<keyword evidence="11 18" id="KW-0413">Isomerase</keyword>
<gene>
    <name evidence="18" type="primary">nnrE</name>
    <name evidence="17" type="synonym">nnrD</name>
    <name evidence="22" type="ORF">SAMN05216214_11237</name>
</gene>
<feature type="binding site" evidence="17">
    <location>
        <position position="320"/>
    </location>
    <ligand>
        <name>(6S)-NADPHX</name>
        <dbReference type="ChEBI" id="CHEBI:64076"/>
    </ligand>
</feature>
<evidence type="ECO:0000259" key="21">
    <source>
        <dbReference type="PROSITE" id="PS51385"/>
    </source>
</evidence>
<dbReference type="PIRSF" id="PIRSF017184">
    <property type="entry name" value="Nnr"/>
    <property type="match status" value="1"/>
</dbReference>
<comment type="function">
    <text evidence="17">Catalyzes the dehydration of the S-form of NAD(P)HX at the expense of ADP, which is converted to AMP. Together with NAD(P)HX epimerase, which catalyzes the epimerization of the S- and R-forms, the enzyme allows the repair of both epimers of NAD(P)HX, a damaged form of NAD(P)H that is a result of enzymatic or heat-dependent hydration.</text>
</comment>
<comment type="function">
    <text evidence="18">Catalyzes the epimerization of the S- and R-forms of NAD(P)HX, a damaged form of NAD(P)H that is a result of enzymatic or heat-dependent hydration. This is a prerequisite for the S-specific NAD(P)H-hydrate dehydratase to allow the repair of both epimers of NAD(P)HX.</text>
</comment>
<evidence type="ECO:0000256" key="7">
    <source>
        <dbReference type="ARBA" id="ARBA00022840"/>
    </source>
</evidence>
<sequence>MFDADWPHRLHSAEQVRALDAQIIAAGTPGFALMQRAAAACWRALRKQFGEVGALTVLAGSGNNAGDGYLIALLAQQAGWQVQLYWLSEPAGLRGDAQLAVQAAQAAGVAMQAFDQQAEANGVLVDALLGTGLSGEVRAPYRAAIEWLNQQTNPCLAVDIPSGLCADSGAVLGAAVQADITVTFIGLKLGLFTGAGPEYVGTLVFADLQAGETAQTAPSVAQVLTSDTVPRLPPRSAACHKGQLGHVLIVGGDLGMGGAVLLAAEAALRLGAGMVSVATRAEHVAPLLARLPEVMVKAMRSAADLQPLLARASVVVLGPGLGQSAWGISLASAVAASDVAQVWDADALNLLAAGTLRAPQAPWLITPHPGEAARLLAISSAAVQAGRPQALARLCGRYPATVLLKGVGSLLAEQGSAVSCCVHGHPAMAGPGLGDVLSGAVAALWAQGLSALEALQLAVWLHARAGEQLGAQGRGLAASDLIAVMRRLLEEHAPCRT</sequence>
<comment type="subunit">
    <text evidence="17">Homotetramer.</text>
</comment>
<keyword evidence="9 18" id="KW-0630">Potassium</keyword>
<dbReference type="NCBIfam" id="TIGR00197">
    <property type="entry name" value="yjeF_nterm"/>
    <property type="match status" value="1"/>
</dbReference>
<reference evidence="22 23" key="1">
    <citation type="submission" date="2016-10" db="EMBL/GenBank/DDBJ databases">
        <authorList>
            <person name="de Groot N.N."/>
        </authorList>
    </citation>
    <scope>NUCLEOTIDE SEQUENCE [LARGE SCALE GENOMIC DNA]</scope>
    <source>
        <strain evidence="22 23">JCM 19513</strain>
    </source>
</reference>
<evidence type="ECO:0000256" key="9">
    <source>
        <dbReference type="ARBA" id="ARBA00022958"/>
    </source>
</evidence>
<comment type="similarity">
    <text evidence="18">Belongs to the NnrE/AIBP family.</text>
</comment>
<dbReference type="InterPro" id="IPR000631">
    <property type="entry name" value="CARKD"/>
</dbReference>
<dbReference type="PANTHER" id="PTHR12592:SF0">
    <property type="entry name" value="ATP-DEPENDENT (S)-NAD(P)H-HYDRATE DEHYDRATASE"/>
    <property type="match status" value="1"/>
</dbReference>
<dbReference type="GO" id="GO:0052855">
    <property type="term" value="F:ADP-dependent NAD(P)H-hydrate dehydratase activity"/>
    <property type="evidence" value="ECO:0007669"/>
    <property type="project" value="UniProtKB-UniRule"/>
</dbReference>
<evidence type="ECO:0000256" key="16">
    <source>
        <dbReference type="ARBA" id="ARBA00049209"/>
    </source>
</evidence>
<keyword evidence="12 17" id="KW-0456">Lyase</keyword>
<evidence type="ECO:0000256" key="13">
    <source>
        <dbReference type="ARBA" id="ARBA00023268"/>
    </source>
</evidence>
<feature type="binding site" evidence="18">
    <location>
        <position position="162"/>
    </location>
    <ligand>
        <name>K(+)</name>
        <dbReference type="ChEBI" id="CHEBI:29103"/>
    </ligand>
</feature>
<comment type="catalytic activity">
    <reaction evidence="15 17 19">
        <text>(6S)-NADHX + ADP = AMP + phosphate + NADH + H(+)</text>
        <dbReference type="Rhea" id="RHEA:32223"/>
        <dbReference type="ChEBI" id="CHEBI:15378"/>
        <dbReference type="ChEBI" id="CHEBI:43474"/>
        <dbReference type="ChEBI" id="CHEBI:57945"/>
        <dbReference type="ChEBI" id="CHEBI:64074"/>
        <dbReference type="ChEBI" id="CHEBI:456215"/>
        <dbReference type="ChEBI" id="CHEBI:456216"/>
        <dbReference type="EC" id="4.2.1.136"/>
    </reaction>
</comment>
<feature type="binding site" evidence="17">
    <location>
        <position position="368"/>
    </location>
    <ligand>
        <name>(6S)-NADPHX</name>
        <dbReference type="ChEBI" id="CHEBI:64076"/>
    </ligand>
</feature>
<feature type="binding site" evidence="17">
    <location>
        <position position="435"/>
    </location>
    <ligand>
        <name>(6S)-NADPHX</name>
        <dbReference type="ChEBI" id="CHEBI:64076"/>
    </ligand>
</feature>
<feature type="domain" description="YjeF N-terminal" evidence="21">
    <location>
        <begin position="16"/>
        <end position="216"/>
    </location>
</feature>
<dbReference type="GO" id="GO:0110051">
    <property type="term" value="P:metabolite repair"/>
    <property type="evidence" value="ECO:0007669"/>
    <property type="project" value="TreeGrafter"/>
</dbReference>
<dbReference type="NCBIfam" id="TIGR00196">
    <property type="entry name" value="yjeF_cterm"/>
    <property type="match status" value="1"/>
</dbReference>
<evidence type="ECO:0000256" key="5">
    <source>
        <dbReference type="ARBA" id="ARBA00022723"/>
    </source>
</evidence>
<dbReference type="PANTHER" id="PTHR12592">
    <property type="entry name" value="ATP-DEPENDENT (S)-NAD(P)H-HYDRATE DEHYDRATASE FAMILY MEMBER"/>
    <property type="match status" value="1"/>
</dbReference>
<organism evidence="22 23">
    <name type="scientific">Atopomonas hussainii</name>
    <dbReference type="NCBI Taxonomy" id="1429083"/>
    <lineage>
        <taxon>Bacteria</taxon>
        <taxon>Pseudomonadati</taxon>
        <taxon>Pseudomonadota</taxon>
        <taxon>Gammaproteobacteria</taxon>
        <taxon>Pseudomonadales</taxon>
        <taxon>Pseudomonadaceae</taxon>
        <taxon>Atopomonas</taxon>
    </lineage>
</organism>
<evidence type="ECO:0000256" key="17">
    <source>
        <dbReference type="HAMAP-Rule" id="MF_01965"/>
    </source>
</evidence>
<evidence type="ECO:0000259" key="20">
    <source>
        <dbReference type="PROSITE" id="PS51383"/>
    </source>
</evidence>
<proteinExistence type="inferred from homology"/>
<feature type="binding site" evidence="18">
    <location>
        <begin position="130"/>
        <end position="136"/>
    </location>
    <ligand>
        <name>(6S)-NADPHX</name>
        <dbReference type="ChEBI" id="CHEBI:64076"/>
    </ligand>
</feature>
<comment type="catalytic activity">
    <reaction evidence="2 18 19">
        <text>(6R)-NADPHX = (6S)-NADPHX</text>
        <dbReference type="Rhea" id="RHEA:32227"/>
        <dbReference type="ChEBI" id="CHEBI:64076"/>
        <dbReference type="ChEBI" id="CHEBI:64077"/>
        <dbReference type="EC" id="5.1.99.6"/>
    </reaction>
</comment>
<dbReference type="SUPFAM" id="SSF53613">
    <property type="entry name" value="Ribokinase-like"/>
    <property type="match status" value="1"/>
</dbReference>
<feature type="binding site" evidence="17">
    <location>
        <position position="259"/>
    </location>
    <ligand>
        <name>(6S)-NADPHX</name>
        <dbReference type="ChEBI" id="CHEBI:64076"/>
    </ligand>
</feature>
<dbReference type="Pfam" id="PF01256">
    <property type="entry name" value="Carb_kinase"/>
    <property type="match status" value="1"/>
</dbReference>
<dbReference type="AlphaFoldDB" id="A0A1H7Q7C5"/>
<keyword evidence="5 18" id="KW-0479">Metal-binding</keyword>
<evidence type="ECO:0000256" key="19">
    <source>
        <dbReference type="PIRNR" id="PIRNR017184"/>
    </source>
</evidence>
<dbReference type="Pfam" id="PF03853">
    <property type="entry name" value="YjeF_N"/>
    <property type="match status" value="1"/>
</dbReference>
<keyword evidence="23" id="KW-1185">Reference proteome</keyword>
<accession>A0A1H7Q7C5</accession>
<dbReference type="GO" id="GO:0046872">
    <property type="term" value="F:metal ion binding"/>
    <property type="evidence" value="ECO:0007669"/>
    <property type="project" value="UniProtKB-UniRule"/>
</dbReference>
<dbReference type="Proteomes" id="UP000185766">
    <property type="component" value="Unassembled WGS sequence"/>
</dbReference>